<reference evidence="5" key="1">
    <citation type="journal article" date="2019" name="Int. J. Syst. Evol. Microbiol.">
        <title>The Global Catalogue of Microorganisms (GCM) 10K type strain sequencing project: providing services to taxonomists for standard genome sequencing and annotation.</title>
        <authorList>
            <consortium name="The Broad Institute Genomics Platform"/>
            <consortium name="The Broad Institute Genome Sequencing Center for Infectious Disease"/>
            <person name="Wu L."/>
            <person name="Ma J."/>
        </authorList>
    </citation>
    <scope>NUCLEOTIDE SEQUENCE [LARGE SCALE GENOMIC DNA]</scope>
    <source>
        <strain evidence="5">CCUG 43304</strain>
    </source>
</reference>
<protein>
    <submittedName>
        <fullName evidence="4">Nucleoside hydrolase</fullName>
    </submittedName>
</protein>
<evidence type="ECO:0000256" key="2">
    <source>
        <dbReference type="ARBA" id="ARBA00023295"/>
    </source>
</evidence>
<keyword evidence="1 4" id="KW-0378">Hydrolase</keyword>
<feature type="domain" description="Inosine/uridine-preferring nucleoside hydrolase" evidence="3">
    <location>
        <begin position="18"/>
        <end position="324"/>
    </location>
</feature>
<evidence type="ECO:0000259" key="3">
    <source>
        <dbReference type="Pfam" id="PF01156"/>
    </source>
</evidence>
<proteinExistence type="predicted"/>
<evidence type="ECO:0000313" key="4">
    <source>
        <dbReference type="EMBL" id="MFC6357183.1"/>
    </source>
</evidence>
<gene>
    <name evidence="4" type="ORF">ACFQB0_13815</name>
</gene>
<evidence type="ECO:0000313" key="5">
    <source>
        <dbReference type="Proteomes" id="UP001596306"/>
    </source>
</evidence>
<dbReference type="RefSeq" id="WP_386732747.1">
    <property type="nucleotide sequence ID" value="NZ_JBHSTP010000003.1"/>
</dbReference>
<dbReference type="InterPro" id="IPR001910">
    <property type="entry name" value="Inosine/uridine_hydrolase_dom"/>
</dbReference>
<dbReference type="Proteomes" id="UP001596306">
    <property type="component" value="Unassembled WGS sequence"/>
</dbReference>
<comment type="caution">
    <text evidence="4">The sequence shown here is derived from an EMBL/GenBank/DDBJ whole genome shotgun (WGS) entry which is preliminary data.</text>
</comment>
<dbReference type="InterPro" id="IPR036452">
    <property type="entry name" value="Ribo_hydro-like"/>
</dbReference>
<dbReference type="EMBL" id="JBHSTP010000003">
    <property type="protein sequence ID" value="MFC6357183.1"/>
    <property type="molecule type" value="Genomic_DNA"/>
</dbReference>
<dbReference type="SUPFAM" id="SSF53590">
    <property type="entry name" value="Nucleoside hydrolase"/>
    <property type="match status" value="1"/>
</dbReference>
<keyword evidence="2" id="KW-0326">Glycosidase</keyword>
<accession>A0ABW1VHA5</accession>
<dbReference type="Pfam" id="PF01156">
    <property type="entry name" value="IU_nuc_hydro"/>
    <property type="match status" value="1"/>
</dbReference>
<evidence type="ECO:0000256" key="1">
    <source>
        <dbReference type="ARBA" id="ARBA00022801"/>
    </source>
</evidence>
<dbReference type="PANTHER" id="PTHR12304:SF4">
    <property type="entry name" value="URIDINE NUCLEOSIDASE"/>
    <property type="match status" value="1"/>
</dbReference>
<keyword evidence="5" id="KW-1185">Reference proteome</keyword>
<organism evidence="4 5">
    <name type="scientific">Luethyella okanaganae</name>
    <dbReference type="NCBI Taxonomy" id="69372"/>
    <lineage>
        <taxon>Bacteria</taxon>
        <taxon>Bacillati</taxon>
        <taxon>Actinomycetota</taxon>
        <taxon>Actinomycetes</taxon>
        <taxon>Micrococcales</taxon>
        <taxon>Microbacteriaceae</taxon>
        <taxon>Luethyella</taxon>
    </lineage>
</organism>
<sequence>MTLATILPVPTIAAPRKIIIDTDPGVGIPGTDADDPIALLLAIADPRIELLGVTTVFGNCPPELGARGAKAVLEAVGCDVPVSVGMGTRLTGDLPGRLPMMYAGERGRPGRIELPSLGDSITGMHAADFLIETVHAHPGEVTVVAIGPQTNIALALLKDPSIRDEIASIVFMGGALGIDPRYGRGNVTPVAECNIWYDAPAADLVFRSGIDLTMVSLDVTNPAKGVVLPEETIRRFDPTAAGAEGILSAICETYLDAPMFEWAHGCVLYDPLAMAVAVDPALGRFETMSVGVETGGTYSMGQTVTVRDAEPNLRALVDVDGRAVVGDIVRTILPHLAIEEGAS</sequence>
<name>A0ABW1VHA5_9MICO</name>
<dbReference type="GO" id="GO:0016787">
    <property type="term" value="F:hydrolase activity"/>
    <property type="evidence" value="ECO:0007669"/>
    <property type="project" value="UniProtKB-KW"/>
</dbReference>
<dbReference type="Gene3D" id="3.90.245.10">
    <property type="entry name" value="Ribonucleoside hydrolase-like"/>
    <property type="match status" value="1"/>
</dbReference>
<dbReference type="PANTHER" id="PTHR12304">
    <property type="entry name" value="INOSINE-URIDINE PREFERRING NUCLEOSIDE HYDROLASE"/>
    <property type="match status" value="1"/>
</dbReference>
<dbReference type="InterPro" id="IPR023186">
    <property type="entry name" value="IUNH"/>
</dbReference>